<accession>A0A6J4KN92</accession>
<organism evidence="1">
    <name type="scientific">uncultured Cytophagales bacterium</name>
    <dbReference type="NCBI Taxonomy" id="158755"/>
    <lineage>
        <taxon>Bacteria</taxon>
        <taxon>Pseudomonadati</taxon>
        <taxon>Bacteroidota</taxon>
        <taxon>Sphingobacteriia</taxon>
        <taxon>Sphingobacteriales</taxon>
        <taxon>environmental samples</taxon>
    </lineage>
</organism>
<evidence type="ECO:0000313" key="1">
    <source>
        <dbReference type="EMBL" id="CAA9307795.1"/>
    </source>
</evidence>
<name>A0A6J4KN92_9SPHI</name>
<proteinExistence type="predicted"/>
<dbReference type="EMBL" id="CADCTQ010000490">
    <property type="protein sequence ID" value="CAA9307795.1"/>
    <property type="molecule type" value="Genomic_DNA"/>
</dbReference>
<protein>
    <submittedName>
        <fullName evidence="1">Uncharacterized protein</fullName>
    </submittedName>
</protein>
<gene>
    <name evidence="1" type="ORF">AVDCRST_MAG56-5939</name>
</gene>
<sequence length="49" mass="5149">MAGKYRLAGKGRVAAPLLGGAGGGFTARRQVTSGSLHYIVFKVKTIQEE</sequence>
<reference evidence="1" key="1">
    <citation type="submission" date="2020-02" db="EMBL/GenBank/DDBJ databases">
        <authorList>
            <person name="Meier V. D."/>
        </authorList>
    </citation>
    <scope>NUCLEOTIDE SEQUENCE</scope>
    <source>
        <strain evidence="1">AVDCRST_MAG56</strain>
    </source>
</reference>
<dbReference type="AlphaFoldDB" id="A0A6J4KN92"/>